<protein>
    <submittedName>
        <fullName evidence="1">Uncharacterized protein</fullName>
    </submittedName>
</protein>
<sequence>MSTKWHTTFPKYIILAPRIEYGPNLETEVQNITCRGHQKQSYPINKQFRAMLLSTHSAHQQVLQSNISCMPMLLNHEKLSFSPSSISAMRGRQGSLQRITLMHSQTMKTFNLYLFQECHEGRLGSLRSLLHQEH</sequence>
<organism evidence="1">
    <name type="scientific">Opuntia streptacantha</name>
    <name type="common">Prickly pear cactus</name>
    <name type="synonym">Opuntia cardona</name>
    <dbReference type="NCBI Taxonomy" id="393608"/>
    <lineage>
        <taxon>Eukaryota</taxon>
        <taxon>Viridiplantae</taxon>
        <taxon>Streptophyta</taxon>
        <taxon>Embryophyta</taxon>
        <taxon>Tracheophyta</taxon>
        <taxon>Spermatophyta</taxon>
        <taxon>Magnoliopsida</taxon>
        <taxon>eudicotyledons</taxon>
        <taxon>Gunneridae</taxon>
        <taxon>Pentapetalae</taxon>
        <taxon>Caryophyllales</taxon>
        <taxon>Cactineae</taxon>
        <taxon>Cactaceae</taxon>
        <taxon>Opuntioideae</taxon>
        <taxon>Opuntia</taxon>
    </lineage>
</organism>
<accession>A0A7C9CH10</accession>
<evidence type="ECO:0000313" key="1">
    <source>
        <dbReference type="EMBL" id="MBA4615583.1"/>
    </source>
</evidence>
<name>A0A7C9CH10_OPUST</name>
<proteinExistence type="predicted"/>
<reference evidence="1" key="2">
    <citation type="submission" date="2020-07" db="EMBL/GenBank/DDBJ databases">
        <authorList>
            <person name="Vera ALvarez R."/>
            <person name="Arias-Moreno D.M."/>
            <person name="Jimenez-Jacinto V."/>
            <person name="Jimenez-Bremont J.F."/>
            <person name="Swaminathan K."/>
            <person name="Moose S.P."/>
            <person name="Guerrero-Gonzalez M.L."/>
            <person name="Marino-Ramirez L."/>
            <person name="Landsman D."/>
            <person name="Rodriguez-Kessler M."/>
            <person name="Delgado-Sanchez P."/>
        </authorList>
    </citation>
    <scope>NUCLEOTIDE SEQUENCE</scope>
    <source>
        <tissue evidence="1">Cladode</tissue>
    </source>
</reference>
<dbReference type="AlphaFoldDB" id="A0A7C9CH10"/>
<dbReference type="EMBL" id="GISG01007932">
    <property type="protein sequence ID" value="MBA4615583.1"/>
    <property type="molecule type" value="Transcribed_RNA"/>
</dbReference>
<reference evidence="1" key="1">
    <citation type="journal article" date="2013" name="J. Plant Res.">
        <title>Effect of fungi and light on seed germination of three Opuntia species from semiarid lands of central Mexico.</title>
        <authorList>
            <person name="Delgado-Sanchez P."/>
            <person name="Jimenez-Bremont J.F."/>
            <person name="Guerrero-Gonzalez Mde L."/>
            <person name="Flores J."/>
        </authorList>
    </citation>
    <scope>NUCLEOTIDE SEQUENCE</scope>
    <source>
        <tissue evidence="1">Cladode</tissue>
    </source>
</reference>